<dbReference type="InterPro" id="IPR058625">
    <property type="entry name" value="MdtA-like_BSH"/>
</dbReference>
<evidence type="ECO:0000313" key="8">
    <source>
        <dbReference type="Proteomes" id="UP000190675"/>
    </source>
</evidence>
<feature type="domain" description="YknX-like C-terminal permuted SH3-like" evidence="6">
    <location>
        <begin position="292"/>
        <end position="351"/>
    </location>
</feature>
<gene>
    <name evidence="7" type="ORF">SAMN05444169_0002</name>
</gene>
<dbReference type="Pfam" id="PF25876">
    <property type="entry name" value="HH_MFP_RND"/>
    <property type="match status" value="1"/>
</dbReference>
<feature type="signal peptide" evidence="2">
    <location>
        <begin position="1"/>
        <end position="20"/>
    </location>
</feature>
<dbReference type="GO" id="GO:0046677">
    <property type="term" value="P:response to antibiotic"/>
    <property type="evidence" value="ECO:0007669"/>
    <property type="project" value="TreeGrafter"/>
</dbReference>
<dbReference type="Pfam" id="PF25944">
    <property type="entry name" value="Beta-barrel_RND"/>
    <property type="match status" value="1"/>
</dbReference>
<name>A0A1M5G9I1_9BRAD</name>
<evidence type="ECO:0000259" key="3">
    <source>
        <dbReference type="Pfam" id="PF25876"/>
    </source>
</evidence>
<evidence type="ECO:0000259" key="5">
    <source>
        <dbReference type="Pfam" id="PF25944"/>
    </source>
</evidence>
<dbReference type="SUPFAM" id="SSF111369">
    <property type="entry name" value="HlyD-like secretion proteins"/>
    <property type="match status" value="1"/>
</dbReference>
<evidence type="ECO:0000259" key="4">
    <source>
        <dbReference type="Pfam" id="PF25917"/>
    </source>
</evidence>
<dbReference type="Proteomes" id="UP000190675">
    <property type="component" value="Chromosome I"/>
</dbReference>
<evidence type="ECO:0000259" key="6">
    <source>
        <dbReference type="Pfam" id="PF25989"/>
    </source>
</evidence>
<dbReference type="OrthoDB" id="9816569at2"/>
<dbReference type="InterPro" id="IPR058624">
    <property type="entry name" value="MdtA-like_HH"/>
</dbReference>
<organism evidence="7 8">
    <name type="scientific">Bradyrhizobium erythrophlei</name>
    <dbReference type="NCBI Taxonomy" id="1437360"/>
    <lineage>
        <taxon>Bacteria</taxon>
        <taxon>Pseudomonadati</taxon>
        <taxon>Pseudomonadota</taxon>
        <taxon>Alphaproteobacteria</taxon>
        <taxon>Hyphomicrobiales</taxon>
        <taxon>Nitrobacteraceae</taxon>
        <taxon>Bradyrhizobium</taxon>
    </lineage>
</organism>
<feature type="domain" description="Multidrug resistance protein MdtA-like alpha-helical hairpin" evidence="3">
    <location>
        <begin position="97"/>
        <end position="165"/>
    </location>
</feature>
<dbReference type="InterPro" id="IPR058637">
    <property type="entry name" value="YknX-like_C"/>
</dbReference>
<accession>A0A1M5G9I1</accession>
<sequence length="369" mass="38787">MRLIACMLLALWGISSPANAQSAETPAAIPVGVIIAERKPVTKTLDFVGRVEAIQRVEVKARITGYLEDIAFKEGEFVKEGAPLYGIEKGLFQAAVEQAEGELTKSKAAKVLTEVQLQRAEDLLAKNSGTAVARDQALASDQSAQGAILVDEANLQTAKINLGYASITSPITGKIGKTNITKGNVVGPQSGTLTVIVSQDPMYVTFPVSQREFLRAQATGKSVDITGIKVALRFADGSAYKQPGKINFVDVSVDRATDTVLARASFPNPEAGLIDGQLVSVVLESGTAEQKIVIPQAALISDQEGIYVFIVSDGKAAVRRVKTAGPSGTGVVVEQGLTGGEQVIVDGIQGLRRDVAVRATPLPPAPDRS</sequence>
<feature type="chain" id="PRO_5013155274" evidence="2">
    <location>
        <begin position="21"/>
        <end position="369"/>
    </location>
</feature>
<evidence type="ECO:0000256" key="2">
    <source>
        <dbReference type="SAM" id="SignalP"/>
    </source>
</evidence>
<dbReference type="PANTHER" id="PTHR30158">
    <property type="entry name" value="ACRA/E-RELATED COMPONENT OF DRUG EFFLUX TRANSPORTER"/>
    <property type="match status" value="1"/>
</dbReference>
<protein>
    <submittedName>
        <fullName evidence="7">Membrane fusion protein, multidrug efflux system</fullName>
    </submittedName>
</protein>
<dbReference type="InterPro" id="IPR006143">
    <property type="entry name" value="RND_pump_MFP"/>
</dbReference>
<dbReference type="Pfam" id="PF25989">
    <property type="entry name" value="YknX_C"/>
    <property type="match status" value="1"/>
</dbReference>
<feature type="domain" description="Multidrug resistance protein MdtA-like barrel-sandwich hybrid" evidence="4">
    <location>
        <begin position="56"/>
        <end position="192"/>
    </location>
</feature>
<evidence type="ECO:0000313" key="7">
    <source>
        <dbReference type="EMBL" id="SHG00393.1"/>
    </source>
</evidence>
<dbReference type="Gene3D" id="2.40.30.170">
    <property type="match status" value="1"/>
</dbReference>
<reference evidence="7 8" key="1">
    <citation type="submission" date="2016-11" db="EMBL/GenBank/DDBJ databases">
        <authorList>
            <person name="Jaros S."/>
            <person name="Januszkiewicz K."/>
            <person name="Wedrychowicz H."/>
        </authorList>
    </citation>
    <scope>NUCLEOTIDE SEQUENCE [LARGE SCALE GENOMIC DNA]</scope>
    <source>
        <strain evidence="7 8">GAS242</strain>
    </source>
</reference>
<dbReference type="AlphaFoldDB" id="A0A1M5G9I1"/>
<dbReference type="EMBL" id="LT670818">
    <property type="protein sequence ID" value="SHG00393.1"/>
    <property type="molecule type" value="Genomic_DNA"/>
</dbReference>
<evidence type="ECO:0000256" key="1">
    <source>
        <dbReference type="ARBA" id="ARBA00009477"/>
    </source>
</evidence>
<dbReference type="GO" id="GO:0005886">
    <property type="term" value="C:plasma membrane"/>
    <property type="evidence" value="ECO:0007669"/>
    <property type="project" value="TreeGrafter"/>
</dbReference>
<dbReference type="GO" id="GO:0022857">
    <property type="term" value="F:transmembrane transporter activity"/>
    <property type="evidence" value="ECO:0007669"/>
    <property type="project" value="InterPro"/>
</dbReference>
<dbReference type="Gene3D" id="2.40.420.20">
    <property type="match status" value="1"/>
</dbReference>
<proteinExistence type="inferred from homology"/>
<dbReference type="PANTHER" id="PTHR30158:SF3">
    <property type="entry name" value="MULTIDRUG EFFLUX PUMP SUBUNIT ACRA-RELATED"/>
    <property type="match status" value="1"/>
</dbReference>
<dbReference type="Gene3D" id="1.10.287.470">
    <property type="entry name" value="Helix hairpin bin"/>
    <property type="match status" value="1"/>
</dbReference>
<dbReference type="Gene3D" id="2.40.50.100">
    <property type="match status" value="1"/>
</dbReference>
<dbReference type="Pfam" id="PF25917">
    <property type="entry name" value="BSH_RND"/>
    <property type="match status" value="1"/>
</dbReference>
<dbReference type="RefSeq" id="WP_079572718.1">
    <property type="nucleotide sequence ID" value="NZ_LT670818.1"/>
</dbReference>
<dbReference type="InterPro" id="IPR058626">
    <property type="entry name" value="MdtA-like_b-barrel"/>
</dbReference>
<dbReference type="NCBIfam" id="TIGR01730">
    <property type="entry name" value="RND_mfp"/>
    <property type="match status" value="1"/>
</dbReference>
<keyword evidence="2" id="KW-0732">Signal</keyword>
<comment type="similarity">
    <text evidence="1">Belongs to the membrane fusion protein (MFP) (TC 8.A.1) family.</text>
</comment>
<feature type="domain" description="Multidrug resistance protein MdtA-like beta-barrel" evidence="5">
    <location>
        <begin position="201"/>
        <end position="286"/>
    </location>
</feature>
<dbReference type="GO" id="GO:0030313">
    <property type="term" value="C:cell envelope"/>
    <property type="evidence" value="ECO:0007669"/>
    <property type="project" value="UniProtKB-SubCell"/>
</dbReference>